<accession>A0A5G2R3E8</accession>
<gene>
    <name evidence="1" type="primary">UMAD1</name>
</gene>
<dbReference type="Bgee" id="ENSSSCG00000036169">
    <property type="expression patterns" value="Expressed in pituitary gland and 44 other cell types or tissues"/>
</dbReference>
<reference evidence="1" key="2">
    <citation type="journal article" date="2020" name="Gigascience">
        <title>An improved pig reference genome sequence to enable pig genetics and genomics research.</title>
        <authorList>
            <person name="Warr A."/>
            <person name="Affara N."/>
            <person name="Aken B."/>
            <person name="Beiki H."/>
            <person name="Bickhart D.M."/>
            <person name="Billis K."/>
            <person name="Chow W."/>
            <person name="Eory L."/>
            <person name="Finlayson H.A."/>
            <person name="Flicek P."/>
            <person name="Giron C.G."/>
            <person name="Griffin D.K."/>
            <person name="Hall R."/>
            <person name="Hannum G."/>
            <person name="Hourlier T."/>
            <person name="Howe K."/>
            <person name="Hume D.A."/>
            <person name="Izuogu O."/>
            <person name="Kim K."/>
            <person name="Koren S."/>
            <person name="Liu H."/>
            <person name="Manchanda N."/>
            <person name="Martin F.J."/>
            <person name="Nonneman D.J."/>
            <person name="O'Connor R.E."/>
            <person name="Phillippy A.M."/>
            <person name="Rohrer G.A."/>
            <person name="Rosen B.D."/>
            <person name="Rund L.A."/>
            <person name="Sargent C.A."/>
            <person name="Schook L.B."/>
            <person name="Schroeder S.G."/>
            <person name="Schwartz A.S."/>
            <person name="Skinner B.M."/>
            <person name="Talbot R."/>
            <person name="Tseng E."/>
            <person name="Tuggle C.K."/>
            <person name="Watson M."/>
            <person name="Smith T.P.L."/>
            <person name="Archibald A.L."/>
        </authorList>
    </citation>
    <scope>NUCLEOTIDE SEQUENCE [LARGE SCALE GENOMIC DNA]</scope>
    <source>
        <strain evidence="1">Duroc</strain>
    </source>
</reference>
<dbReference type="PANTHER" id="PTHR36291:SF1">
    <property type="entry name" value="UBAP1-MVB12-ASSOCIATED (UMA)-DOMAIN CONTAINING PROTEIN 1"/>
    <property type="match status" value="1"/>
</dbReference>
<protein>
    <submittedName>
        <fullName evidence="1">UBAP1-MVB12-associated (UMA) domain containing 1</fullName>
    </submittedName>
</protein>
<proteinExistence type="predicted"/>
<reference evidence="2" key="1">
    <citation type="submission" date="2009-11" db="EMBL/GenBank/DDBJ databases">
        <authorList>
            <consortium name="Porcine genome sequencing project"/>
        </authorList>
    </citation>
    <scope>NUCLEOTIDE SEQUENCE [LARGE SCALE GENOMIC DNA]</scope>
    <source>
        <strain evidence="2">Duroc</strain>
    </source>
</reference>
<dbReference type="ExpressionAtlas" id="A0A5G2R3E8">
    <property type="expression patterns" value="baseline and differential"/>
</dbReference>
<dbReference type="GeneTree" id="ENSGT00390000003051"/>
<name>A0A5G2R3E8_PIG</name>
<dbReference type="Proteomes" id="UP000008227">
    <property type="component" value="Chromosome 9"/>
</dbReference>
<dbReference type="AlphaFoldDB" id="A0A5G2R3E8"/>
<dbReference type="PANTHER" id="PTHR36291">
    <property type="entry name" value="UBAP1-MVB12-ASSOCIATED (UMA)-DOMAIN CONTAINING PROTEIN 1"/>
    <property type="match status" value="1"/>
</dbReference>
<dbReference type="GeneID" id="102165755"/>
<evidence type="ECO:0000313" key="1">
    <source>
        <dbReference type="Ensembl" id="ENSSSCP00000065069.1"/>
    </source>
</evidence>
<organism evidence="1 2">
    <name type="scientific">Sus scrofa</name>
    <name type="common">Pig</name>
    <dbReference type="NCBI Taxonomy" id="9823"/>
    <lineage>
        <taxon>Eukaryota</taxon>
        <taxon>Metazoa</taxon>
        <taxon>Chordata</taxon>
        <taxon>Craniata</taxon>
        <taxon>Vertebrata</taxon>
        <taxon>Euteleostomi</taxon>
        <taxon>Mammalia</taxon>
        <taxon>Eutheria</taxon>
        <taxon>Laurasiatheria</taxon>
        <taxon>Artiodactyla</taxon>
        <taxon>Suina</taxon>
        <taxon>Suidae</taxon>
        <taxon>Sus</taxon>
    </lineage>
</organism>
<reference evidence="1" key="3">
    <citation type="submission" date="2025-08" db="UniProtKB">
        <authorList>
            <consortium name="Ensembl"/>
        </authorList>
    </citation>
    <scope>IDENTIFICATION</scope>
</reference>
<reference evidence="1" key="4">
    <citation type="submission" date="2025-09" db="UniProtKB">
        <authorList>
            <consortium name="Ensembl"/>
        </authorList>
    </citation>
    <scope>IDENTIFICATION</scope>
</reference>
<dbReference type="InterPro" id="IPR053292">
    <property type="entry name" value="UBAP1-MVB12_assoc_domain"/>
</dbReference>
<keyword evidence="2" id="KW-1185">Reference proteome</keyword>
<dbReference type="CTD" id="729852"/>
<sequence length="125" mass="13931">MFHFFRKPPESKKPSVPEMEADGFVLLGDTAHEQRVAERSKALDVEGNQHLEIQPTWDYVVLYLLLNKTPVLVDLCSSNPCCSKVNCMYNGILLSCEKEGNPAIGNNMDETCGHDTTPAKKTHPV</sequence>
<dbReference type="Ensembl" id="ENSSSCT00000073829.1">
    <property type="protein sequence ID" value="ENSSSCP00000065069.1"/>
    <property type="gene ID" value="ENSSSCG00000036169.3"/>
</dbReference>
<evidence type="ECO:0000313" key="2">
    <source>
        <dbReference type="Proteomes" id="UP000008227"/>
    </source>
</evidence>
<dbReference type="RefSeq" id="XP_020958080.1">
    <property type="nucleotide sequence ID" value="XM_021102421.1"/>
</dbReference>